<gene>
    <name evidence="1" type="ORF">SAMN05421788_110120</name>
</gene>
<keyword evidence="2" id="KW-1185">Reference proteome</keyword>
<proteinExistence type="predicted"/>
<dbReference type="AlphaFoldDB" id="A0A173MA21"/>
<evidence type="ECO:0000313" key="1">
    <source>
        <dbReference type="EMBL" id="SIT31266.1"/>
    </source>
</evidence>
<organism evidence="1 2">
    <name type="scientific">Filimonas lacunae</name>
    <dbReference type="NCBI Taxonomy" id="477680"/>
    <lineage>
        <taxon>Bacteria</taxon>
        <taxon>Pseudomonadati</taxon>
        <taxon>Bacteroidota</taxon>
        <taxon>Chitinophagia</taxon>
        <taxon>Chitinophagales</taxon>
        <taxon>Chitinophagaceae</taxon>
        <taxon>Filimonas</taxon>
    </lineage>
</organism>
<dbReference type="RefSeq" id="WP_076381704.1">
    <property type="nucleotide sequence ID" value="NZ_AP017422.1"/>
</dbReference>
<protein>
    <submittedName>
        <fullName evidence="1">Uncharacterized protein</fullName>
    </submittedName>
</protein>
<name>A0A173MA21_9BACT</name>
<accession>A0A173MA21</accession>
<dbReference type="Proteomes" id="UP000186917">
    <property type="component" value="Unassembled WGS sequence"/>
</dbReference>
<dbReference type="EMBL" id="FTOR01000010">
    <property type="protein sequence ID" value="SIT31266.1"/>
    <property type="molecule type" value="Genomic_DNA"/>
</dbReference>
<dbReference type="STRING" id="477680.SAMN05421788_110120"/>
<sequence>MSYYPEKYLTADILKQVLDKYPWPAPYDLTDGVAGNILVHFPACTLVFMEGFESSMNAYFLNSQSGRTDSQASLSVFEAAGKVRLLRQQIPGFNEPDEFNELGPDASREKVMLGIDNICMLLQNYLLPYIAGDMPVRF</sequence>
<dbReference type="KEGG" id="fln:FLA_0381"/>
<reference evidence="2" key="1">
    <citation type="submission" date="2017-01" db="EMBL/GenBank/DDBJ databases">
        <authorList>
            <person name="Varghese N."/>
            <person name="Submissions S."/>
        </authorList>
    </citation>
    <scope>NUCLEOTIDE SEQUENCE [LARGE SCALE GENOMIC DNA]</scope>
    <source>
        <strain evidence="2">DSM 21054</strain>
    </source>
</reference>
<evidence type="ECO:0000313" key="2">
    <source>
        <dbReference type="Proteomes" id="UP000186917"/>
    </source>
</evidence>